<reference evidence="2" key="1">
    <citation type="journal article" date="2020" name="Nat. Commun.">
        <title>Genome assembly of wild tea tree DASZ reveals pedigree and selection history of tea varieties.</title>
        <authorList>
            <person name="Zhang W."/>
            <person name="Zhang Y."/>
            <person name="Qiu H."/>
            <person name="Guo Y."/>
            <person name="Wan H."/>
            <person name="Zhang X."/>
            <person name="Scossa F."/>
            <person name="Alseekh S."/>
            <person name="Zhang Q."/>
            <person name="Wang P."/>
            <person name="Xu L."/>
            <person name="Schmidt M.H."/>
            <person name="Jia X."/>
            <person name="Li D."/>
            <person name="Zhu A."/>
            <person name="Guo F."/>
            <person name="Chen W."/>
            <person name="Ni D."/>
            <person name="Usadel B."/>
            <person name="Fernie A.R."/>
            <person name="Wen W."/>
        </authorList>
    </citation>
    <scope>NUCLEOTIDE SEQUENCE [LARGE SCALE GENOMIC DNA]</scope>
    <source>
        <strain evidence="2">cv. G240</strain>
    </source>
</reference>
<comment type="caution">
    <text evidence="1">The sequence shown here is derived from an EMBL/GenBank/DDBJ whole genome shotgun (WGS) entry which is preliminary data.</text>
</comment>
<evidence type="ECO:0000313" key="2">
    <source>
        <dbReference type="Proteomes" id="UP000593564"/>
    </source>
</evidence>
<name>A0A7J7H184_CAMSI</name>
<dbReference type="AlphaFoldDB" id="A0A7J7H184"/>
<dbReference type="EMBL" id="JACBKZ010000007">
    <property type="protein sequence ID" value="KAF5945524.1"/>
    <property type="molecule type" value="Genomic_DNA"/>
</dbReference>
<dbReference type="PANTHER" id="PTHR33702">
    <property type="entry name" value="BNAA09G40010D PROTEIN"/>
    <property type="match status" value="1"/>
</dbReference>
<dbReference type="Proteomes" id="UP000593564">
    <property type="component" value="Unassembled WGS sequence"/>
</dbReference>
<proteinExistence type="predicted"/>
<protein>
    <submittedName>
        <fullName evidence="1">Uncharacterized protein</fullName>
    </submittedName>
</protein>
<reference evidence="1 2" key="2">
    <citation type="submission" date="2020-07" db="EMBL/GenBank/DDBJ databases">
        <title>Genome assembly of wild tea tree DASZ reveals pedigree and selection history of tea varieties.</title>
        <authorList>
            <person name="Zhang W."/>
        </authorList>
    </citation>
    <scope>NUCLEOTIDE SEQUENCE [LARGE SCALE GENOMIC DNA]</scope>
    <source>
        <strain evidence="2">cv. G240</strain>
        <tissue evidence="1">Leaf</tissue>
    </source>
</reference>
<organism evidence="1 2">
    <name type="scientific">Camellia sinensis</name>
    <name type="common">Tea plant</name>
    <name type="synonym">Thea sinensis</name>
    <dbReference type="NCBI Taxonomy" id="4442"/>
    <lineage>
        <taxon>Eukaryota</taxon>
        <taxon>Viridiplantae</taxon>
        <taxon>Streptophyta</taxon>
        <taxon>Embryophyta</taxon>
        <taxon>Tracheophyta</taxon>
        <taxon>Spermatophyta</taxon>
        <taxon>Magnoliopsida</taxon>
        <taxon>eudicotyledons</taxon>
        <taxon>Gunneridae</taxon>
        <taxon>Pentapetalae</taxon>
        <taxon>asterids</taxon>
        <taxon>Ericales</taxon>
        <taxon>Theaceae</taxon>
        <taxon>Camellia</taxon>
    </lineage>
</organism>
<accession>A0A7J7H184</accession>
<gene>
    <name evidence="1" type="ORF">HYC85_015752</name>
</gene>
<dbReference type="PANTHER" id="PTHR33702:SF2">
    <property type="match status" value="1"/>
</dbReference>
<evidence type="ECO:0000313" key="1">
    <source>
        <dbReference type="EMBL" id="KAF5945524.1"/>
    </source>
</evidence>
<sequence length="126" mass="14866">MDIVPATYVENIKSYWRKRSYQLLDEGTHSEKDLSNKRLGSKTCRAWKISQKVPKLRLKIVSPIKLLAKFHVAYLYMMIRFVWDHYTSLNTNISTTVHIAKRETITRTTPKKKTILVRYKPTHSTL</sequence>
<keyword evidence="2" id="KW-1185">Reference proteome</keyword>